<dbReference type="PANTHER" id="PTHR45228">
    <property type="entry name" value="CYCLIC DI-GMP PHOSPHODIESTERASE TM_0186-RELATED"/>
    <property type="match status" value="1"/>
</dbReference>
<dbReference type="InterPro" id="IPR052020">
    <property type="entry name" value="Cyclic_di-GMP/3'3'-cGAMP_PDE"/>
</dbReference>
<feature type="modified residue" description="4-aspartylphosphate" evidence="1">
    <location>
        <position position="24"/>
    </location>
</feature>
<dbReference type="AlphaFoldDB" id="A0A1F5YDC0"/>
<dbReference type="InterPro" id="IPR001789">
    <property type="entry name" value="Sig_transdc_resp-reg_receiver"/>
</dbReference>
<evidence type="ECO:0000256" key="1">
    <source>
        <dbReference type="PROSITE-ProRule" id="PRU00169"/>
    </source>
</evidence>
<dbReference type="PROSITE" id="PS50110">
    <property type="entry name" value="RESPONSE_REGULATORY"/>
    <property type="match status" value="1"/>
</dbReference>
<evidence type="ECO:0000259" key="3">
    <source>
        <dbReference type="PROSITE" id="PS51832"/>
    </source>
</evidence>
<dbReference type="Pfam" id="PF00072">
    <property type="entry name" value="Response_reg"/>
    <property type="match status" value="1"/>
</dbReference>
<name>A0A1F5YDC0_9BACT</name>
<dbReference type="InterPro" id="IPR003607">
    <property type="entry name" value="HD/PDEase_dom"/>
</dbReference>
<dbReference type="SMART" id="SM00448">
    <property type="entry name" value="REC"/>
    <property type="match status" value="1"/>
</dbReference>
<dbReference type="CDD" id="cd00077">
    <property type="entry name" value="HDc"/>
    <property type="match status" value="1"/>
</dbReference>
<dbReference type="Gene3D" id="1.10.3210.10">
    <property type="entry name" value="Hypothetical protein af1432"/>
    <property type="match status" value="1"/>
</dbReference>
<accession>A0A1F5YDC0</accession>
<protein>
    <recommendedName>
        <fullName evidence="6">Metal-dependent phosphohydrolase</fullName>
    </recommendedName>
</protein>
<proteinExistence type="predicted"/>
<dbReference type="Pfam" id="PF13487">
    <property type="entry name" value="HD_5"/>
    <property type="match status" value="1"/>
</dbReference>
<evidence type="ECO:0000259" key="2">
    <source>
        <dbReference type="PROSITE" id="PS50110"/>
    </source>
</evidence>
<reference evidence="4 5" key="1">
    <citation type="journal article" date="2016" name="Nat. Commun.">
        <title>Thousands of microbial genomes shed light on interconnected biogeochemical processes in an aquifer system.</title>
        <authorList>
            <person name="Anantharaman K."/>
            <person name="Brown C.T."/>
            <person name="Hug L.A."/>
            <person name="Sharon I."/>
            <person name="Castelle C.J."/>
            <person name="Probst A.J."/>
            <person name="Thomas B.C."/>
            <person name="Singh A."/>
            <person name="Wilkins M.J."/>
            <person name="Karaoz U."/>
            <person name="Brodie E.L."/>
            <person name="Williams K.H."/>
            <person name="Hubbard S.S."/>
            <person name="Banfield J.F."/>
        </authorList>
    </citation>
    <scope>NUCLEOTIDE SEQUENCE [LARGE SCALE GENOMIC DNA]</scope>
</reference>
<evidence type="ECO:0000313" key="4">
    <source>
        <dbReference type="EMBL" id="OGF98175.1"/>
    </source>
</evidence>
<dbReference type="PROSITE" id="PS51832">
    <property type="entry name" value="HD_GYP"/>
    <property type="match status" value="1"/>
</dbReference>
<dbReference type="InterPro" id="IPR011006">
    <property type="entry name" value="CheY-like_superfamily"/>
</dbReference>
<feature type="domain" description="HD-GYP" evidence="3">
    <location>
        <begin position="99"/>
        <end position="287"/>
    </location>
</feature>
<dbReference type="EMBL" id="MFIV01000157">
    <property type="protein sequence ID" value="OGF98175.1"/>
    <property type="molecule type" value="Genomic_DNA"/>
</dbReference>
<evidence type="ECO:0008006" key="6">
    <source>
        <dbReference type="Google" id="ProtNLM"/>
    </source>
</evidence>
<gene>
    <name evidence="4" type="ORF">A2Z86_01945</name>
</gene>
<dbReference type="SUPFAM" id="SSF109604">
    <property type="entry name" value="HD-domain/PDEase-like"/>
    <property type="match status" value="1"/>
</dbReference>
<comment type="caution">
    <text evidence="4">The sequence shown here is derived from an EMBL/GenBank/DDBJ whole genome shotgun (WGS) entry which is preliminary data.</text>
</comment>
<organism evidence="4 5">
    <name type="scientific">Candidatus Glassbacteria bacterium GWA2_58_10</name>
    <dbReference type="NCBI Taxonomy" id="1817865"/>
    <lineage>
        <taxon>Bacteria</taxon>
        <taxon>Candidatus Glassiibacteriota</taxon>
    </lineage>
</organism>
<dbReference type="Proteomes" id="UP000176992">
    <property type="component" value="Unassembled WGS sequence"/>
</dbReference>
<dbReference type="SUPFAM" id="SSF52172">
    <property type="entry name" value="CheY-like"/>
    <property type="match status" value="1"/>
</dbReference>
<dbReference type="SMART" id="SM00471">
    <property type="entry name" value="HDc"/>
    <property type="match status" value="1"/>
</dbReference>
<sequence length="287" mass="32174">MTAYDGKSALEKVANESPDLILLDVMMPGMDGFEVCRRLKIDQETLLIPIVMVTALSARDDRIRGIEVGVDDFLTKPYDKQELQARVKSLLRVKMFTDELEKAEAVIASLALGVEAKDSYTEEHCNRLSRYSVAMGKNLGLPPEQLRALRLGGILHDVGKIGIPDAILQKQGKLSVEEFGVMQQHPVIGFNICSPLRSLKHVLPIIRHHHERCDGSGYPDGLRGEDIPLTARILTIVDVYDALRTERPYKPAYDHAKAMEILSEETANGWYDPNLLEKFTKLNLEDL</sequence>
<feature type="domain" description="Response regulatory" evidence="2">
    <location>
        <begin position="1"/>
        <end position="91"/>
    </location>
</feature>
<dbReference type="GO" id="GO:0000160">
    <property type="term" value="P:phosphorelay signal transduction system"/>
    <property type="evidence" value="ECO:0007669"/>
    <property type="project" value="InterPro"/>
</dbReference>
<dbReference type="Gene3D" id="3.40.50.2300">
    <property type="match status" value="1"/>
</dbReference>
<keyword evidence="1" id="KW-0597">Phosphoprotein</keyword>
<evidence type="ECO:0000313" key="5">
    <source>
        <dbReference type="Proteomes" id="UP000176992"/>
    </source>
</evidence>
<dbReference type="InterPro" id="IPR037522">
    <property type="entry name" value="HD_GYP_dom"/>
</dbReference>